<sequence length="121" mass="13773">MADAIKFPDIGHPCLPTSSGSGSSHTVNVQDSTISTTSDANYKHTRPRTTRMIRTWTFAWNGVPEVLMKKLLAFYRQVGTFQAFSFTDWNMGETHTVRFAEALSYQFNYPGYSFTLKFEEV</sequence>
<name>G5GM50_9FIRM</name>
<dbReference type="AlphaFoldDB" id="G5GM50"/>
<evidence type="ECO:0000313" key="1">
    <source>
        <dbReference type="EMBL" id="EHG22295.1"/>
    </source>
</evidence>
<dbReference type="EMBL" id="ACZM01000003">
    <property type="protein sequence ID" value="EHG22295.1"/>
    <property type="molecule type" value="Genomic_DNA"/>
</dbReference>
<protein>
    <recommendedName>
        <fullName evidence="3">Phage minor tail protein</fullName>
    </recommendedName>
</protein>
<dbReference type="eggNOG" id="ENOG5033J5K">
    <property type="taxonomic scope" value="Bacteria"/>
</dbReference>
<reference evidence="1 2" key="1">
    <citation type="submission" date="2011-08" db="EMBL/GenBank/DDBJ databases">
        <title>The Genome Sequence of Selenomonas infelix ATCC 43532.</title>
        <authorList>
            <consortium name="The Broad Institute Genome Sequencing Platform"/>
            <person name="Earl A."/>
            <person name="Ward D."/>
            <person name="Feldgarden M."/>
            <person name="Gevers D."/>
            <person name="Izard J."/>
            <person name="Blanton J.M."/>
            <person name="Baranova O.V."/>
            <person name="Dewhirst F.E."/>
            <person name="Young S.K."/>
            <person name="Zeng Q."/>
            <person name="Gargeya S."/>
            <person name="Fitzgerald M."/>
            <person name="Haas B."/>
            <person name="Abouelleil A."/>
            <person name="Alvarado L."/>
            <person name="Arachchi H.M."/>
            <person name="Berlin A."/>
            <person name="Brown A."/>
            <person name="Chapman S.B."/>
            <person name="Chen Z."/>
            <person name="Dunbar C."/>
            <person name="Freedman E."/>
            <person name="Gearin G."/>
            <person name="Gellesch M."/>
            <person name="Goldberg J."/>
            <person name="Griggs A."/>
            <person name="Gujja S."/>
            <person name="Heiman D."/>
            <person name="Howarth C."/>
            <person name="Larson L."/>
            <person name="Lui A."/>
            <person name="MacDonald P.J.P."/>
            <person name="Montmayeur A."/>
            <person name="Murphy C."/>
            <person name="Neiman D."/>
            <person name="Pearson M."/>
            <person name="Priest M."/>
            <person name="Roberts A."/>
            <person name="Saif S."/>
            <person name="Shea T."/>
            <person name="Shenoy N."/>
            <person name="Sisk P."/>
            <person name="Stolte C."/>
            <person name="Sykes S."/>
            <person name="Wortman J."/>
            <person name="Nusbaum C."/>
            <person name="Birren B."/>
        </authorList>
    </citation>
    <scope>NUCLEOTIDE SEQUENCE [LARGE SCALE GENOMIC DNA]</scope>
    <source>
        <strain evidence="1 2">ATCC 43532</strain>
    </source>
</reference>
<comment type="caution">
    <text evidence="1">The sequence shown here is derived from an EMBL/GenBank/DDBJ whole genome shotgun (WGS) entry which is preliminary data.</text>
</comment>
<organism evidence="1 2">
    <name type="scientific">Selenomonas infelix ATCC 43532</name>
    <dbReference type="NCBI Taxonomy" id="679201"/>
    <lineage>
        <taxon>Bacteria</taxon>
        <taxon>Bacillati</taxon>
        <taxon>Bacillota</taxon>
        <taxon>Negativicutes</taxon>
        <taxon>Selenomonadales</taxon>
        <taxon>Selenomonadaceae</taxon>
        <taxon>Selenomonas</taxon>
    </lineage>
</organism>
<keyword evidence="2" id="KW-1185">Reference proteome</keyword>
<evidence type="ECO:0000313" key="2">
    <source>
        <dbReference type="Proteomes" id="UP000004129"/>
    </source>
</evidence>
<dbReference type="OrthoDB" id="1669523at2"/>
<dbReference type="PATRIC" id="fig|679201.3.peg.337"/>
<dbReference type="HOGENOM" id="CLU_2035301_0_0_9"/>
<dbReference type="Proteomes" id="UP000004129">
    <property type="component" value="Unassembled WGS sequence"/>
</dbReference>
<gene>
    <name evidence="1" type="ORF">HMPREF9334_00331</name>
</gene>
<dbReference type="STRING" id="679201.HMPREF9334_00331"/>
<proteinExistence type="predicted"/>
<dbReference type="RefSeq" id="WP_006691782.1">
    <property type="nucleotide sequence ID" value="NZ_JH376797.1"/>
</dbReference>
<evidence type="ECO:0008006" key="3">
    <source>
        <dbReference type="Google" id="ProtNLM"/>
    </source>
</evidence>
<accession>G5GM50</accession>